<name>A0A7Z2VJP5_9BACL</name>
<evidence type="ECO:0000256" key="2">
    <source>
        <dbReference type="ARBA" id="ARBA00023125"/>
    </source>
</evidence>
<dbReference type="InterPro" id="IPR018062">
    <property type="entry name" value="HTH_AraC-typ_CS"/>
</dbReference>
<dbReference type="InterPro" id="IPR018060">
    <property type="entry name" value="HTH_AraC"/>
</dbReference>
<dbReference type="PROSITE" id="PS01124">
    <property type="entry name" value="HTH_ARAC_FAMILY_2"/>
    <property type="match status" value="1"/>
</dbReference>
<dbReference type="Pfam" id="PF02311">
    <property type="entry name" value="AraC_binding"/>
    <property type="match status" value="1"/>
</dbReference>
<dbReference type="AlphaFoldDB" id="A0A7Z2VJP5"/>
<keyword evidence="3" id="KW-0010">Activator</keyword>
<gene>
    <name evidence="6" type="ORF">HH215_14160</name>
</gene>
<sequence length="280" mass="32414">MLPFQLVELPDTRQSLPLYAYSVGRHHQYYHSRPDGFPAYQIFLIKSGQGLFCDLKNGEQYPLSAGQAFAFPPDHPHEYYPISHEPWHIGFVGFRGPLAGPILDQIGMFRPTLLQPELFDLCWEEIGGIWQQSNESNPQRLFDLSVKLYALIVRLQDQPPIIDADVRPRADEVRNEALRKALLLINQHFTEPLLISNVAKAVGYSSQHFQRLFLQHFSITPHRYLQNLRMEKAEQLLNEDDSLKIQDIARQVGMETNYFVRVFRKTYGQPPGTRRESRGV</sequence>
<dbReference type="InterPro" id="IPR003313">
    <property type="entry name" value="AraC-bd"/>
</dbReference>
<organism evidence="6 7">
    <name type="scientific">Cohnella herbarum</name>
    <dbReference type="NCBI Taxonomy" id="2728023"/>
    <lineage>
        <taxon>Bacteria</taxon>
        <taxon>Bacillati</taxon>
        <taxon>Bacillota</taxon>
        <taxon>Bacilli</taxon>
        <taxon>Bacillales</taxon>
        <taxon>Paenibacillaceae</taxon>
        <taxon>Cohnella</taxon>
    </lineage>
</organism>
<dbReference type="GO" id="GO:0003700">
    <property type="term" value="F:DNA-binding transcription factor activity"/>
    <property type="evidence" value="ECO:0007669"/>
    <property type="project" value="InterPro"/>
</dbReference>
<evidence type="ECO:0000256" key="3">
    <source>
        <dbReference type="ARBA" id="ARBA00023159"/>
    </source>
</evidence>
<evidence type="ECO:0000313" key="6">
    <source>
        <dbReference type="EMBL" id="QJD84220.1"/>
    </source>
</evidence>
<dbReference type="InterPro" id="IPR037923">
    <property type="entry name" value="HTH-like"/>
</dbReference>
<dbReference type="SMART" id="SM00342">
    <property type="entry name" value="HTH_ARAC"/>
    <property type="match status" value="1"/>
</dbReference>
<dbReference type="InterPro" id="IPR009057">
    <property type="entry name" value="Homeodomain-like_sf"/>
</dbReference>
<dbReference type="PANTHER" id="PTHR46796">
    <property type="entry name" value="HTH-TYPE TRANSCRIPTIONAL ACTIVATOR RHAS-RELATED"/>
    <property type="match status" value="1"/>
</dbReference>
<keyword evidence="4" id="KW-0804">Transcription</keyword>
<dbReference type="KEGG" id="cheb:HH215_14160"/>
<keyword evidence="1" id="KW-0805">Transcription regulation</keyword>
<keyword evidence="7" id="KW-1185">Reference proteome</keyword>
<dbReference type="RefSeq" id="WP_169280504.1">
    <property type="nucleotide sequence ID" value="NZ_CP051680.1"/>
</dbReference>
<dbReference type="InterPro" id="IPR050204">
    <property type="entry name" value="AraC_XylS_family_regulators"/>
</dbReference>
<dbReference type="SUPFAM" id="SSF51215">
    <property type="entry name" value="Regulatory protein AraC"/>
    <property type="match status" value="1"/>
</dbReference>
<dbReference type="Pfam" id="PF12833">
    <property type="entry name" value="HTH_18"/>
    <property type="match status" value="1"/>
</dbReference>
<evidence type="ECO:0000259" key="5">
    <source>
        <dbReference type="PROSITE" id="PS01124"/>
    </source>
</evidence>
<accession>A0A7Z2VJP5</accession>
<dbReference type="Gene3D" id="2.60.120.280">
    <property type="entry name" value="Regulatory protein AraC"/>
    <property type="match status" value="1"/>
</dbReference>
<dbReference type="GO" id="GO:0043565">
    <property type="term" value="F:sequence-specific DNA binding"/>
    <property type="evidence" value="ECO:0007669"/>
    <property type="project" value="InterPro"/>
</dbReference>
<evidence type="ECO:0000313" key="7">
    <source>
        <dbReference type="Proteomes" id="UP000502248"/>
    </source>
</evidence>
<dbReference type="PROSITE" id="PS00041">
    <property type="entry name" value="HTH_ARAC_FAMILY_1"/>
    <property type="match status" value="1"/>
</dbReference>
<dbReference type="Gene3D" id="1.10.10.60">
    <property type="entry name" value="Homeodomain-like"/>
    <property type="match status" value="2"/>
</dbReference>
<dbReference type="EMBL" id="CP051680">
    <property type="protein sequence ID" value="QJD84220.1"/>
    <property type="molecule type" value="Genomic_DNA"/>
</dbReference>
<protein>
    <submittedName>
        <fullName evidence="6">AraC family transcriptional regulator</fullName>
    </submittedName>
</protein>
<dbReference type="Proteomes" id="UP000502248">
    <property type="component" value="Chromosome"/>
</dbReference>
<feature type="domain" description="HTH araC/xylS-type" evidence="5">
    <location>
        <begin position="179"/>
        <end position="277"/>
    </location>
</feature>
<dbReference type="SUPFAM" id="SSF46689">
    <property type="entry name" value="Homeodomain-like"/>
    <property type="match status" value="2"/>
</dbReference>
<evidence type="ECO:0000256" key="4">
    <source>
        <dbReference type="ARBA" id="ARBA00023163"/>
    </source>
</evidence>
<evidence type="ECO:0000256" key="1">
    <source>
        <dbReference type="ARBA" id="ARBA00023015"/>
    </source>
</evidence>
<proteinExistence type="predicted"/>
<reference evidence="6 7" key="1">
    <citation type="submission" date="2020-04" db="EMBL/GenBank/DDBJ databases">
        <title>Genome sequencing of novel species.</title>
        <authorList>
            <person name="Heo J."/>
            <person name="Kim S.-J."/>
            <person name="Kim J.-S."/>
            <person name="Hong S.-B."/>
            <person name="Kwon S.-W."/>
        </authorList>
    </citation>
    <scope>NUCLEOTIDE SEQUENCE [LARGE SCALE GENOMIC DNA]</scope>
    <source>
        <strain evidence="6 7">MFER-1</strain>
    </source>
</reference>
<keyword evidence="2" id="KW-0238">DNA-binding</keyword>